<accession>A0A288WJ97</accession>
<dbReference type="Pfam" id="PF17530">
    <property type="entry name" value="NS3"/>
    <property type="match status" value="1"/>
</dbReference>
<organism evidence="1">
    <name type="scientific">Erinnyis ello granulovirus</name>
    <dbReference type="NCBI Taxonomy" id="307444"/>
    <lineage>
        <taxon>Viruses</taxon>
        <taxon>Viruses incertae sedis</taxon>
        <taxon>Naldaviricetes</taxon>
        <taxon>Lefavirales</taxon>
        <taxon>Baculoviridae</taxon>
        <taxon>Betabaculovirus</taxon>
        <taxon>Betabaculovirus erellonis</taxon>
    </lineage>
</organism>
<reference evidence="1" key="1">
    <citation type="submission" date="2016-09" db="EMBL/GenBank/DDBJ databases">
        <title>Genome-wide Diversity of Wild Populations of Erinnyis ello granulovirus (ErelGV).</title>
        <authorList>
            <person name="Brito A.F."/>
            <person name="Melo F.L."/>
            <person name="Ardisson-Araujo D.M.P."/>
            <person name="Sihler W."/>
            <person name="Souza M.L."/>
            <person name="Ribeiro B.M."/>
        </authorList>
    </citation>
    <scope>NUCLEOTIDE SEQUENCE</scope>
    <source>
        <strain evidence="1">ErelGV-AC</strain>
    </source>
</reference>
<dbReference type="InterPro" id="IPR035222">
    <property type="entry name" value="NS3"/>
</dbReference>
<gene>
    <name evidence="1" type="ORF">EREL_057</name>
</gene>
<evidence type="ECO:0000313" key="1">
    <source>
        <dbReference type="EMBL" id="ARX71916.1"/>
    </source>
</evidence>
<dbReference type="EMBL" id="KX859083">
    <property type="protein sequence ID" value="ARX71916.1"/>
    <property type="molecule type" value="Genomic_DNA"/>
</dbReference>
<name>A0A288WJ97_9BBAC</name>
<sequence length="239" mass="28778">MQIVKLIDSHLPLQPRSLSYYAYKSLHDHLHHESEAHQNAAKKLWDRLPTIIKIQEKNWIEQIAEEDKIKKLCRCDPLFINYDWSLNQRLPPDMDDVFEMYRDAYFVDDIYPYWLKDIGGFCYDYYVRSELYPNGRYTVPPFGGYNICKWCYDSETLSSDEVESDYESDEMFYVNRFCYQRSYSIEELGELIFENGWCMKCKTAPLFNLYRVEINEFRDDFTDDEMSSHYMSTDDEMSS</sequence>
<proteinExistence type="predicted"/>
<protein>
    <submittedName>
        <fullName evidence="1">Uncharacterized protein</fullName>
    </submittedName>
</protein>